<dbReference type="AlphaFoldDB" id="A0A521EGG3"/>
<feature type="domain" description="FecR protein" evidence="2">
    <location>
        <begin position="158"/>
        <end position="255"/>
    </location>
</feature>
<dbReference type="Pfam" id="PF16344">
    <property type="entry name" value="FecR_C"/>
    <property type="match status" value="1"/>
</dbReference>
<keyword evidence="1" id="KW-0812">Transmembrane</keyword>
<dbReference type="PANTHER" id="PTHR30273">
    <property type="entry name" value="PERIPLASMIC SIGNAL SENSOR AND SIGMA FACTOR ACTIVATOR FECR-RELATED"/>
    <property type="match status" value="1"/>
</dbReference>
<accession>A0A521EGG3</accession>
<dbReference type="RefSeq" id="WP_142529173.1">
    <property type="nucleotide sequence ID" value="NZ_CBCSJO010000008.1"/>
</dbReference>
<evidence type="ECO:0000313" key="4">
    <source>
        <dbReference type="EMBL" id="SMO82250.1"/>
    </source>
</evidence>
<evidence type="ECO:0000259" key="2">
    <source>
        <dbReference type="Pfam" id="PF04773"/>
    </source>
</evidence>
<keyword evidence="1" id="KW-1133">Transmembrane helix</keyword>
<dbReference type="Proteomes" id="UP000320300">
    <property type="component" value="Unassembled WGS sequence"/>
</dbReference>
<dbReference type="PIRSF" id="PIRSF018266">
    <property type="entry name" value="FecR"/>
    <property type="match status" value="1"/>
</dbReference>
<proteinExistence type="predicted"/>
<protein>
    <submittedName>
        <fullName evidence="4">FecR family protein</fullName>
    </submittedName>
</protein>
<dbReference type="InterPro" id="IPR012373">
    <property type="entry name" value="Ferrdict_sens_TM"/>
</dbReference>
<sequence>MTTEEIKQILERYNTGQCTELEKTIIEETLMQFNEDQPGLSEKKLEKLGNEIYRNLPGSDGKSRRIKLLSIITAVASVSLIGIITLLFYPRPNTSSIENKSTFNITPGGNKATLTLANGKTINLSAAKTGIIIDDNNIKYIDSTAITNRSGNAPGMATISTPKGGEYQIVLSDGTKVWLNAATTLQFSANLMRERGERKVRLERGEAYFEVYKDKKRPFVVETGQQDVLVLGTHFNIDTYEPGSIKTTLLEGSVRVQSNVHTSKTKSKILVPGEQSVNKAGAIEVRKVNTNIELAWKKGKIQFVRADLKTVMGMISRWYDIQVVYQYYPVEGKFTGSISRSKNISEVLNLLETTGDVRFKIKERQVLVMK</sequence>
<dbReference type="PANTHER" id="PTHR30273:SF2">
    <property type="entry name" value="PROTEIN FECR"/>
    <property type="match status" value="1"/>
</dbReference>
<dbReference type="GO" id="GO:0016989">
    <property type="term" value="F:sigma factor antagonist activity"/>
    <property type="evidence" value="ECO:0007669"/>
    <property type="project" value="TreeGrafter"/>
</dbReference>
<dbReference type="Gene3D" id="2.60.120.1440">
    <property type="match status" value="1"/>
</dbReference>
<gene>
    <name evidence="4" type="ORF">SAMN06265348_10811</name>
</gene>
<dbReference type="Gene3D" id="3.55.50.30">
    <property type="match status" value="1"/>
</dbReference>
<keyword evidence="5" id="KW-1185">Reference proteome</keyword>
<organism evidence="4 5">
    <name type="scientific">Pedobacter westerhofensis</name>
    <dbReference type="NCBI Taxonomy" id="425512"/>
    <lineage>
        <taxon>Bacteria</taxon>
        <taxon>Pseudomonadati</taxon>
        <taxon>Bacteroidota</taxon>
        <taxon>Sphingobacteriia</taxon>
        <taxon>Sphingobacteriales</taxon>
        <taxon>Sphingobacteriaceae</taxon>
        <taxon>Pedobacter</taxon>
    </lineage>
</organism>
<evidence type="ECO:0000313" key="5">
    <source>
        <dbReference type="Proteomes" id="UP000320300"/>
    </source>
</evidence>
<keyword evidence="1" id="KW-0472">Membrane</keyword>
<name>A0A521EGG3_9SPHI</name>
<evidence type="ECO:0000259" key="3">
    <source>
        <dbReference type="Pfam" id="PF16344"/>
    </source>
</evidence>
<dbReference type="OrthoDB" id="1099963at2"/>
<evidence type="ECO:0000256" key="1">
    <source>
        <dbReference type="SAM" id="Phobius"/>
    </source>
</evidence>
<feature type="domain" description="Protein FecR C-terminal" evidence="3">
    <location>
        <begin position="301"/>
        <end position="368"/>
    </location>
</feature>
<feature type="transmembrane region" description="Helical" evidence="1">
    <location>
        <begin position="68"/>
        <end position="89"/>
    </location>
</feature>
<dbReference type="Pfam" id="PF04773">
    <property type="entry name" value="FecR"/>
    <property type="match status" value="1"/>
</dbReference>
<dbReference type="EMBL" id="FXTN01000008">
    <property type="protein sequence ID" value="SMO82250.1"/>
    <property type="molecule type" value="Genomic_DNA"/>
</dbReference>
<dbReference type="InterPro" id="IPR032508">
    <property type="entry name" value="FecR_C"/>
</dbReference>
<dbReference type="InterPro" id="IPR006860">
    <property type="entry name" value="FecR"/>
</dbReference>
<reference evidence="4 5" key="1">
    <citation type="submission" date="2017-05" db="EMBL/GenBank/DDBJ databases">
        <authorList>
            <person name="Varghese N."/>
            <person name="Submissions S."/>
        </authorList>
    </citation>
    <scope>NUCLEOTIDE SEQUENCE [LARGE SCALE GENOMIC DNA]</scope>
    <source>
        <strain evidence="4 5">DSM 19036</strain>
    </source>
</reference>